<evidence type="ECO:0000256" key="5">
    <source>
        <dbReference type="SAM" id="Phobius"/>
    </source>
</evidence>
<evidence type="ECO:0000256" key="4">
    <source>
        <dbReference type="ARBA" id="ARBA00022840"/>
    </source>
</evidence>
<evidence type="ECO:0000259" key="6">
    <source>
        <dbReference type="PROSITE" id="PS50011"/>
    </source>
</evidence>
<evidence type="ECO:0000256" key="1">
    <source>
        <dbReference type="ARBA" id="ARBA00022679"/>
    </source>
</evidence>
<keyword evidence="2" id="KW-0547">Nucleotide-binding</keyword>
<dbReference type="SMART" id="SM00220">
    <property type="entry name" value="S_TKc"/>
    <property type="match status" value="1"/>
</dbReference>
<dbReference type="InterPro" id="IPR000719">
    <property type="entry name" value="Prot_kinase_dom"/>
</dbReference>
<feature type="transmembrane region" description="Helical" evidence="5">
    <location>
        <begin position="389"/>
        <end position="410"/>
    </location>
</feature>
<gene>
    <name evidence="7" type="ORF">SAMN06297387_12215</name>
</gene>
<name>A0A286E3K5_9ACTN</name>
<dbReference type="Proteomes" id="UP000219072">
    <property type="component" value="Unassembled WGS sequence"/>
</dbReference>
<dbReference type="Gene3D" id="1.10.510.10">
    <property type="entry name" value="Transferase(Phosphotransferase) domain 1"/>
    <property type="match status" value="1"/>
</dbReference>
<dbReference type="SUPFAM" id="SSF56112">
    <property type="entry name" value="Protein kinase-like (PK-like)"/>
    <property type="match status" value="1"/>
</dbReference>
<dbReference type="InterPro" id="IPR008271">
    <property type="entry name" value="Ser/Thr_kinase_AS"/>
</dbReference>
<evidence type="ECO:0000313" key="7">
    <source>
        <dbReference type="EMBL" id="SOD65449.1"/>
    </source>
</evidence>
<keyword evidence="1" id="KW-0808">Transferase</keyword>
<feature type="transmembrane region" description="Helical" evidence="5">
    <location>
        <begin position="430"/>
        <end position="450"/>
    </location>
</feature>
<proteinExistence type="predicted"/>
<dbReference type="GO" id="GO:0004674">
    <property type="term" value="F:protein serine/threonine kinase activity"/>
    <property type="evidence" value="ECO:0007669"/>
    <property type="project" value="UniProtKB-KW"/>
</dbReference>
<dbReference type="PROSITE" id="PS00108">
    <property type="entry name" value="PROTEIN_KINASE_ST"/>
    <property type="match status" value="1"/>
</dbReference>
<keyword evidence="5" id="KW-0812">Transmembrane</keyword>
<dbReference type="InterPro" id="IPR011009">
    <property type="entry name" value="Kinase-like_dom_sf"/>
</dbReference>
<dbReference type="EMBL" id="OCNE01000022">
    <property type="protein sequence ID" value="SOD65449.1"/>
    <property type="molecule type" value="Genomic_DNA"/>
</dbReference>
<accession>A0A286E3K5</accession>
<keyword evidence="8" id="KW-1185">Reference proteome</keyword>
<reference evidence="7 8" key="1">
    <citation type="submission" date="2017-09" db="EMBL/GenBank/DDBJ databases">
        <authorList>
            <person name="Ehlers B."/>
            <person name="Leendertz F.H."/>
        </authorList>
    </citation>
    <scope>NUCLEOTIDE SEQUENCE [LARGE SCALE GENOMIC DNA]</scope>
    <source>
        <strain evidence="7 8">CGMCC 4.7095</strain>
    </source>
</reference>
<dbReference type="Gene3D" id="3.30.200.20">
    <property type="entry name" value="Phosphorylase Kinase, domain 1"/>
    <property type="match status" value="1"/>
</dbReference>
<feature type="transmembrane region" description="Helical" evidence="5">
    <location>
        <begin position="324"/>
        <end position="345"/>
    </location>
</feature>
<keyword evidence="4" id="KW-0067">ATP-binding</keyword>
<dbReference type="PANTHER" id="PTHR43289">
    <property type="entry name" value="MITOGEN-ACTIVATED PROTEIN KINASE KINASE KINASE 20-RELATED"/>
    <property type="match status" value="1"/>
</dbReference>
<keyword evidence="5" id="KW-1133">Transmembrane helix</keyword>
<keyword evidence="5" id="KW-0472">Membrane</keyword>
<dbReference type="GO" id="GO:0005524">
    <property type="term" value="F:ATP binding"/>
    <property type="evidence" value="ECO:0007669"/>
    <property type="project" value="UniProtKB-KW"/>
</dbReference>
<sequence>MGTVYLSHTRGGRPVAVKVVHPQLAEDPLFRRRFEQEVNAALRVRGRYLVPVLDSDTSGAVPWVATDYVPGPSLASGVATHGRLSPEAALRLTAGVAHALAAIHEAGVVHRDLKPGNVLLAEDGPAVIDFGIARAADATSLTGTDVRVGTPAFMAPEQIEGAAPATPAVDVFALGLTVHFAATGTHPFGEGATSALLYRIVNGRPDLSACPSALRELVGACLARDPAARPTPADIVGTCRRLGETMGLASPLPSTGWLPEAHTTVPDVPAPLPEQPRVPPQVPPFMPPGVMSAPAPAPLTEYPAGAGRPSHPPATGHGSRTATATAAITLALLSLPGLLYLVHLITEFESLSVGPPALIRAHLALGVIEIAALLTGALLLSQRVSAGRWVTVVAGGAVALQGASAVPFFYSTGGDLAFESPPPLPSYSVIFFVIMPLVAAPALAAAITAGHPSTGRWLRRD</sequence>
<keyword evidence="7" id="KW-0723">Serine/threonine-protein kinase</keyword>
<evidence type="ECO:0000256" key="3">
    <source>
        <dbReference type="ARBA" id="ARBA00022777"/>
    </source>
</evidence>
<feature type="transmembrane region" description="Helical" evidence="5">
    <location>
        <begin position="357"/>
        <end position="380"/>
    </location>
</feature>
<dbReference type="PROSITE" id="PS50011">
    <property type="entry name" value="PROTEIN_KINASE_DOM"/>
    <property type="match status" value="1"/>
</dbReference>
<evidence type="ECO:0000256" key="2">
    <source>
        <dbReference type="ARBA" id="ARBA00022741"/>
    </source>
</evidence>
<dbReference type="AlphaFoldDB" id="A0A286E3K5"/>
<feature type="domain" description="Protein kinase" evidence="6">
    <location>
        <begin position="1"/>
        <end position="246"/>
    </location>
</feature>
<organism evidence="7 8">
    <name type="scientific">Streptomyces zhaozhouensis</name>
    <dbReference type="NCBI Taxonomy" id="1300267"/>
    <lineage>
        <taxon>Bacteria</taxon>
        <taxon>Bacillati</taxon>
        <taxon>Actinomycetota</taxon>
        <taxon>Actinomycetes</taxon>
        <taxon>Kitasatosporales</taxon>
        <taxon>Streptomycetaceae</taxon>
        <taxon>Streptomyces</taxon>
    </lineage>
</organism>
<keyword evidence="3 7" id="KW-0418">Kinase</keyword>
<dbReference type="PANTHER" id="PTHR43289:SF34">
    <property type="entry name" value="SERINE_THREONINE-PROTEIN KINASE YBDM-RELATED"/>
    <property type="match status" value="1"/>
</dbReference>
<dbReference type="CDD" id="cd14014">
    <property type="entry name" value="STKc_PknB_like"/>
    <property type="match status" value="1"/>
</dbReference>
<protein>
    <submittedName>
        <fullName evidence="7">Serine/threonine protein kinase</fullName>
    </submittedName>
</protein>
<evidence type="ECO:0000313" key="8">
    <source>
        <dbReference type="Proteomes" id="UP000219072"/>
    </source>
</evidence>
<dbReference type="Pfam" id="PF00069">
    <property type="entry name" value="Pkinase"/>
    <property type="match status" value="1"/>
</dbReference>